<dbReference type="EMBL" id="AAXU02000001">
    <property type="protein sequence ID" value="EAZ82558.1"/>
    <property type="molecule type" value="Genomic_DNA"/>
</dbReference>
<dbReference type="InterPro" id="IPR046038">
    <property type="entry name" value="DUF5996"/>
</dbReference>
<dbReference type="Proteomes" id="UP000003919">
    <property type="component" value="Chromosome"/>
</dbReference>
<comment type="caution">
    <text evidence="1">The sequence shown here is derived from an EMBL/GenBank/DDBJ whole genome shotgun (WGS) entry which is preliminary data.</text>
</comment>
<dbReference type="Pfam" id="PF19459">
    <property type="entry name" value="DUF5996"/>
    <property type="match status" value="1"/>
</dbReference>
<evidence type="ECO:0000313" key="1">
    <source>
        <dbReference type="EMBL" id="EAZ82558.1"/>
    </source>
</evidence>
<name>A3HRU0_9BACT</name>
<accession>A3HRU0</accession>
<dbReference type="OrthoDB" id="9800945at2"/>
<dbReference type="RefSeq" id="WP_008200248.1">
    <property type="nucleotide sequence ID" value="NZ_CM001023.1"/>
</dbReference>
<reference evidence="1 2" key="1">
    <citation type="journal article" date="2011" name="J. Bacteriol.">
        <title>Complete genome sequence of Algoriphagus sp. PR1, bacterial prey of a colony-forming choanoflagellate.</title>
        <authorList>
            <person name="Alegado R.A."/>
            <person name="Ferriera S."/>
            <person name="Nusbaum C."/>
            <person name="Young S.K."/>
            <person name="Zeng Q."/>
            <person name="Imamovic A."/>
            <person name="Fairclough S.R."/>
            <person name="King N."/>
        </authorList>
    </citation>
    <scope>NUCLEOTIDE SEQUENCE [LARGE SCALE GENOMIC DNA]</scope>
    <source>
        <strain evidence="1 2">PR1</strain>
    </source>
</reference>
<sequence length="303" mass="34803">MASKKSTWPVFQFNESKDTISLLHLWIQIVGKVKLKKSPWQNHSWHGALHVNYQGLTTNSIPYENGIFEIMFDFIHHELKIKTSSGTRDRFSLGGQTVASFYEMLMEKLEFLGIEVTIDDMPEEVIGAIPFSKNTKKVPYQANEVQKFWKVLVHTQNVLTNFRSGFIGKQSPVHFFWNSFDLSYSRYSGKPISSPENTEGENDLNAQEVFNVGFMPGNLTFPNPCFFTQLKPTLPSIKDQKVSPEAAEWKDELDRFILPYDVVQKSDSPKETLLSFLQSSYEACANLAEWNRKELEANRANEI</sequence>
<gene>
    <name evidence="1" type="ORF">ALPR1_10095</name>
</gene>
<dbReference type="HOGENOM" id="CLU_054566_0_0_10"/>
<keyword evidence="2" id="KW-1185">Reference proteome</keyword>
<dbReference type="STRING" id="388413.ALPR1_10095"/>
<evidence type="ECO:0000313" key="2">
    <source>
        <dbReference type="Proteomes" id="UP000003919"/>
    </source>
</evidence>
<dbReference type="eggNOG" id="ENOG502Z7SC">
    <property type="taxonomic scope" value="Bacteria"/>
</dbReference>
<organism evidence="1 2">
    <name type="scientific">Algoriphagus machipongonensis</name>
    <dbReference type="NCBI Taxonomy" id="388413"/>
    <lineage>
        <taxon>Bacteria</taxon>
        <taxon>Pseudomonadati</taxon>
        <taxon>Bacteroidota</taxon>
        <taxon>Cytophagia</taxon>
        <taxon>Cytophagales</taxon>
        <taxon>Cyclobacteriaceae</taxon>
        <taxon>Algoriphagus</taxon>
    </lineage>
</organism>
<proteinExistence type="predicted"/>
<dbReference type="EMBL" id="CM001023">
    <property type="protein sequence ID" value="EAZ82558.1"/>
    <property type="molecule type" value="Genomic_DNA"/>
</dbReference>
<protein>
    <submittedName>
        <fullName evidence="1">Uncharacterized protein</fullName>
    </submittedName>
</protein>
<dbReference type="AlphaFoldDB" id="A3HRU0"/>